<dbReference type="Pfam" id="PF00838">
    <property type="entry name" value="TCTP"/>
    <property type="match status" value="1"/>
</dbReference>
<gene>
    <name evidence="4" type="ORF">NP493_399g02013</name>
</gene>
<evidence type="ECO:0000256" key="1">
    <source>
        <dbReference type="ARBA" id="ARBA00014759"/>
    </source>
</evidence>
<dbReference type="GO" id="GO:0005509">
    <property type="term" value="F:calcium ion binding"/>
    <property type="evidence" value="ECO:0007669"/>
    <property type="project" value="TreeGrafter"/>
</dbReference>
<dbReference type="InterPro" id="IPR018105">
    <property type="entry name" value="Translational_control_tumour_p"/>
</dbReference>
<protein>
    <recommendedName>
        <fullName evidence="1">Translationally-controlled tumor protein homolog</fullName>
    </recommendedName>
</protein>
<dbReference type="InterPro" id="IPR018103">
    <property type="entry name" value="Translation_control_tumour_CS"/>
</dbReference>
<name>A0AAD9NSS0_RIDPI</name>
<proteinExistence type="inferred from homology"/>
<keyword evidence="5" id="KW-1185">Reference proteome</keyword>
<evidence type="ECO:0000313" key="4">
    <source>
        <dbReference type="EMBL" id="KAK2181432.1"/>
    </source>
</evidence>
<dbReference type="EMBL" id="JAODUO010000399">
    <property type="protein sequence ID" value="KAK2181432.1"/>
    <property type="molecule type" value="Genomic_DNA"/>
</dbReference>
<comment type="similarity">
    <text evidence="2">Belongs to the TCTP family.</text>
</comment>
<dbReference type="SUPFAM" id="SSF51316">
    <property type="entry name" value="Mss4-like"/>
    <property type="match status" value="1"/>
</dbReference>
<dbReference type="PANTHER" id="PTHR11991">
    <property type="entry name" value="TRANSLATIONALLY CONTROLLED TUMOR PROTEIN-RELATED"/>
    <property type="match status" value="1"/>
</dbReference>
<reference evidence="4" key="1">
    <citation type="journal article" date="2023" name="Mol. Biol. Evol.">
        <title>Third-Generation Sequencing Reveals the Adaptive Role of the Epigenome in Three Deep-Sea Polychaetes.</title>
        <authorList>
            <person name="Perez M."/>
            <person name="Aroh O."/>
            <person name="Sun Y."/>
            <person name="Lan Y."/>
            <person name="Juniper S.K."/>
            <person name="Young C.R."/>
            <person name="Angers B."/>
            <person name="Qian P.Y."/>
        </authorList>
    </citation>
    <scope>NUCLEOTIDE SEQUENCE</scope>
    <source>
        <strain evidence="4">R07B-5</strain>
    </source>
</reference>
<dbReference type="PANTHER" id="PTHR11991:SF0">
    <property type="entry name" value="TRANSLATIONALLY-CONTROLLED TUMOR PROTEIN"/>
    <property type="match status" value="1"/>
</dbReference>
<dbReference type="Gene3D" id="2.170.150.10">
    <property type="entry name" value="Metal Binding Protein, Guanine Nucleotide Exchange Factor, Chain A"/>
    <property type="match status" value="1"/>
</dbReference>
<evidence type="ECO:0000313" key="5">
    <source>
        <dbReference type="Proteomes" id="UP001209878"/>
    </source>
</evidence>
<dbReference type="Proteomes" id="UP001209878">
    <property type="component" value="Unassembled WGS sequence"/>
</dbReference>
<comment type="caution">
    <text evidence="4">The sequence shown here is derived from an EMBL/GenBank/DDBJ whole genome shotgun (WGS) entry which is preliminary data.</text>
</comment>
<dbReference type="PROSITE" id="PS01002">
    <property type="entry name" value="TCTP_1"/>
    <property type="match status" value="1"/>
</dbReference>
<sequence length="168" mass="19004">MIIYKDIFTGDELFSDSFPMELVDDVVYKLKGKMRTESFEVSDALIGGNASAEGGGDEGGNAACQSGVDVVMNGRLNEYALDKKSYMTHIKEYMKRVKERLATDKPDQVETFTSKVQTFVKSVLGEFKEYQFFCGESMNPDGMLVLMKWDGETPYLFFFKHGLDEEKC</sequence>
<dbReference type="PROSITE" id="PS51797">
    <property type="entry name" value="TCTP_3"/>
    <property type="match status" value="1"/>
</dbReference>
<feature type="domain" description="TCTP" evidence="3">
    <location>
        <begin position="1"/>
        <end position="168"/>
    </location>
</feature>
<dbReference type="PRINTS" id="PR01653">
    <property type="entry name" value="TCTPROTEIN"/>
</dbReference>
<dbReference type="FunFam" id="2.170.150.10:FF:000002">
    <property type="entry name" value="Translationally-controlled tumor protein homolog"/>
    <property type="match status" value="1"/>
</dbReference>
<dbReference type="GO" id="GO:0005737">
    <property type="term" value="C:cytoplasm"/>
    <property type="evidence" value="ECO:0007669"/>
    <property type="project" value="TreeGrafter"/>
</dbReference>
<evidence type="ECO:0000256" key="2">
    <source>
        <dbReference type="PROSITE-ProRule" id="PRU01133"/>
    </source>
</evidence>
<dbReference type="AlphaFoldDB" id="A0AAD9NSS0"/>
<dbReference type="InterPro" id="IPR034737">
    <property type="entry name" value="TCTP"/>
</dbReference>
<dbReference type="InterPro" id="IPR011057">
    <property type="entry name" value="Mss4-like_sf"/>
</dbReference>
<evidence type="ECO:0000259" key="3">
    <source>
        <dbReference type="PROSITE" id="PS51797"/>
    </source>
</evidence>
<dbReference type="PROSITE" id="PS01003">
    <property type="entry name" value="TCTP_2"/>
    <property type="match status" value="1"/>
</dbReference>
<accession>A0AAD9NSS0</accession>
<dbReference type="InterPro" id="IPR011323">
    <property type="entry name" value="Mss4/transl-control_tumour"/>
</dbReference>
<organism evidence="4 5">
    <name type="scientific">Ridgeia piscesae</name>
    <name type="common">Tubeworm</name>
    <dbReference type="NCBI Taxonomy" id="27915"/>
    <lineage>
        <taxon>Eukaryota</taxon>
        <taxon>Metazoa</taxon>
        <taxon>Spiralia</taxon>
        <taxon>Lophotrochozoa</taxon>
        <taxon>Annelida</taxon>
        <taxon>Polychaeta</taxon>
        <taxon>Sedentaria</taxon>
        <taxon>Canalipalpata</taxon>
        <taxon>Sabellida</taxon>
        <taxon>Siboglinidae</taxon>
        <taxon>Ridgeia</taxon>
    </lineage>
</organism>